<feature type="domain" description="Methyl-accepting transducer" evidence="5">
    <location>
        <begin position="290"/>
        <end position="519"/>
    </location>
</feature>
<proteinExistence type="inferred from homology"/>
<dbReference type="SUPFAM" id="SSF58104">
    <property type="entry name" value="Methyl-accepting chemotaxis protein (MCP) signaling domain"/>
    <property type="match status" value="1"/>
</dbReference>
<organism evidence="7 8">
    <name type="scientific">Desulfoluna limicola</name>
    <dbReference type="NCBI Taxonomy" id="2810562"/>
    <lineage>
        <taxon>Bacteria</taxon>
        <taxon>Pseudomonadati</taxon>
        <taxon>Thermodesulfobacteriota</taxon>
        <taxon>Desulfobacteria</taxon>
        <taxon>Desulfobacterales</taxon>
        <taxon>Desulfolunaceae</taxon>
        <taxon>Desulfoluna</taxon>
    </lineage>
</organism>
<dbReference type="PROSITE" id="PS50885">
    <property type="entry name" value="HAMP"/>
    <property type="match status" value="1"/>
</dbReference>
<dbReference type="InterPro" id="IPR003660">
    <property type="entry name" value="HAMP_dom"/>
</dbReference>
<feature type="transmembrane region" description="Helical" evidence="4">
    <location>
        <begin position="191"/>
        <end position="210"/>
    </location>
</feature>
<dbReference type="EMBL" id="AP024488">
    <property type="protein sequence ID" value="BCS98949.1"/>
    <property type="molecule type" value="Genomic_DNA"/>
</dbReference>
<dbReference type="Pfam" id="PF00672">
    <property type="entry name" value="HAMP"/>
    <property type="match status" value="1"/>
</dbReference>
<dbReference type="PANTHER" id="PTHR32089">
    <property type="entry name" value="METHYL-ACCEPTING CHEMOTAXIS PROTEIN MCPB"/>
    <property type="match status" value="1"/>
</dbReference>
<dbReference type="PANTHER" id="PTHR32089:SF112">
    <property type="entry name" value="LYSOZYME-LIKE PROTEIN-RELATED"/>
    <property type="match status" value="1"/>
</dbReference>
<dbReference type="Gene3D" id="1.10.287.950">
    <property type="entry name" value="Methyl-accepting chemotaxis protein"/>
    <property type="match status" value="1"/>
</dbReference>
<keyword evidence="4" id="KW-0812">Transmembrane</keyword>
<keyword evidence="8" id="KW-1185">Reference proteome</keyword>
<evidence type="ECO:0000256" key="3">
    <source>
        <dbReference type="PROSITE-ProRule" id="PRU00284"/>
    </source>
</evidence>
<dbReference type="SMART" id="SM00304">
    <property type="entry name" value="HAMP"/>
    <property type="match status" value="1"/>
</dbReference>
<comment type="similarity">
    <text evidence="2">Belongs to the methyl-accepting chemotaxis (MCP) protein family.</text>
</comment>
<dbReference type="Proteomes" id="UP001320148">
    <property type="component" value="Chromosome"/>
</dbReference>
<evidence type="ECO:0000256" key="1">
    <source>
        <dbReference type="ARBA" id="ARBA00023224"/>
    </source>
</evidence>
<dbReference type="PROSITE" id="PS50111">
    <property type="entry name" value="CHEMOTAXIS_TRANSDUC_2"/>
    <property type="match status" value="1"/>
</dbReference>
<dbReference type="Gene3D" id="6.10.340.10">
    <property type="match status" value="1"/>
</dbReference>
<evidence type="ECO:0000259" key="5">
    <source>
        <dbReference type="PROSITE" id="PS50111"/>
    </source>
</evidence>
<dbReference type="InterPro" id="IPR024478">
    <property type="entry name" value="HlyB_4HB_MCP"/>
</dbReference>
<evidence type="ECO:0000256" key="2">
    <source>
        <dbReference type="ARBA" id="ARBA00029447"/>
    </source>
</evidence>
<accession>A0ABM7PP03</accession>
<dbReference type="Pfam" id="PF00015">
    <property type="entry name" value="MCPsignal"/>
    <property type="match status" value="1"/>
</dbReference>
<keyword evidence="4" id="KW-0472">Membrane</keyword>
<feature type="transmembrane region" description="Helical" evidence="4">
    <location>
        <begin position="12"/>
        <end position="35"/>
    </location>
</feature>
<evidence type="ECO:0000256" key="4">
    <source>
        <dbReference type="SAM" id="Phobius"/>
    </source>
</evidence>
<evidence type="ECO:0000313" key="7">
    <source>
        <dbReference type="EMBL" id="BCS98949.1"/>
    </source>
</evidence>
<feature type="domain" description="HAMP" evidence="6">
    <location>
        <begin position="212"/>
        <end position="264"/>
    </location>
</feature>
<keyword evidence="1 3" id="KW-0807">Transducer</keyword>
<gene>
    <name evidence="7" type="ORF">DSLASN_45810</name>
</gene>
<name>A0ABM7PP03_9BACT</name>
<dbReference type="SMART" id="SM00283">
    <property type="entry name" value="MA"/>
    <property type="match status" value="1"/>
</dbReference>
<reference evidence="7 8" key="1">
    <citation type="submission" date="2021-02" db="EMBL/GenBank/DDBJ databases">
        <title>Complete genome of Desulfoluna sp. strain ASN36.</title>
        <authorList>
            <person name="Takahashi A."/>
            <person name="Kojima H."/>
            <person name="Fukui M."/>
        </authorList>
    </citation>
    <scope>NUCLEOTIDE SEQUENCE [LARGE SCALE GENOMIC DNA]</scope>
    <source>
        <strain evidence="7 8">ASN36</strain>
    </source>
</reference>
<evidence type="ECO:0008006" key="9">
    <source>
        <dbReference type="Google" id="ProtNLM"/>
    </source>
</evidence>
<evidence type="ECO:0000259" key="6">
    <source>
        <dbReference type="PROSITE" id="PS50885"/>
    </source>
</evidence>
<dbReference type="InterPro" id="IPR004089">
    <property type="entry name" value="MCPsignal_dom"/>
</dbReference>
<protein>
    <recommendedName>
        <fullName evidence="9">Methyl-accepting chemotaxis protein</fullName>
    </recommendedName>
</protein>
<dbReference type="CDD" id="cd06225">
    <property type="entry name" value="HAMP"/>
    <property type="match status" value="1"/>
</dbReference>
<dbReference type="Pfam" id="PF12729">
    <property type="entry name" value="4HB_MCP_1"/>
    <property type="match status" value="1"/>
</dbReference>
<dbReference type="PRINTS" id="PR00260">
    <property type="entry name" value="CHEMTRNSDUCR"/>
</dbReference>
<keyword evidence="4" id="KW-1133">Transmembrane helix</keyword>
<sequence length="555" mass="59283">MMTSLLGRWKSSVRLALGIGIIFVFFTITLGLSLVGTSSVSSTMDALYNTSYKQSIAILQIDSDISKVLYLLSLSSDAEEEDLERMIGEIRSLDARINANFVTVRALDTGDPKVLDEGLGLVRQWQALQEKILAFASEGNIIDADDLIVTEGAEYGRKLTLFTQALSDGARQDASEFMANAEKKKARNVQLVLGVTLACVVISLLTGVVLTRSIVVPIREAVLQANRIKTGDFTKRINTTLKDEFGDLANALDEIGSGLGTMIQGVKTNMGTLTRSSTDQASLSGEMRASAEQTADRSEAVHGIVDQLEQNFHTIQAAMEESSSSTDRVAAATTQMETTITDIVQTSEKAKTMSEDAVALSSDASEKIGAMSDAALDIGHVTGTITEISEQTNLLALNATIEAARAGEAGKGFAVVAGEIKSLAQQTSEATLTIRGKIEGVQETTRVTVETIKQIVGVISRMNELITRTSEAVGEQSSATHEITHGLMGTTESINATSRVLSENTLLVQEIAGDMADMKHAAAAMNANSSRVNESSLGLKEMAAELLAEMNRFRV</sequence>
<dbReference type="RefSeq" id="WP_236890305.1">
    <property type="nucleotide sequence ID" value="NZ_AP024488.1"/>
</dbReference>
<dbReference type="InterPro" id="IPR004090">
    <property type="entry name" value="Chemotax_Me-accpt_rcpt"/>
</dbReference>
<evidence type="ECO:0000313" key="8">
    <source>
        <dbReference type="Proteomes" id="UP001320148"/>
    </source>
</evidence>